<dbReference type="Proteomes" id="UP001235133">
    <property type="component" value="Unassembled WGS sequence"/>
</dbReference>
<organism evidence="8 9">
    <name type="scientific">Microbacterium psychrotolerans</name>
    <dbReference type="NCBI Taxonomy" id="3068321"/>
    <lineage>
        <taxon>Bacteria</taxon>
        <taxon>Bacillati</taxon>
        <taxon>Actinomycetota</taxon>
        <taxon>Actinomycetes</taxon>
        <taxon>Micrococcales</taxon>
        <taxon>Microbacteriaceae</taxon>
        <taxon>Microbacterium</taxon>
    </lineage>
</organism>
<keyword evidence="2 6" id="KW-0812">Transmembrane</keyword>
<gene>
    <name evidence="8" type="ORF">Q9R08_17705</name>
</gene>
<feature type="transmembrane region" description="Helical" evidence="6">
    <location>
        <begin position="75"/>
        <end position="97"/>
    </location>
</feature>
<feature type="domain" description="ABC transmembrane type-2" evidence="7">
    <location>
        <begin position="42"/>
        <end position="267"/>
    </location>
</feature>
<dbReference type="PANTHER" id="PTHR43229:SF2">
    <property type="entry name" value="NODULATION PROTEIN J"/>
    <property type="match status" value="1"/>
</dbReference>
<dbReference type="InterPro" id="IPR013525">
    <property type="entry name" value="ABC2_TM"/>
</dbReference>
<keyword evidence="6" id="KW-1003">Cell membrane</keyword>
<evidence type="ECO:0000259" key="7">
    <source>
        <dbReference type="PROSITE" id="PS51012"/>
    </source>
</evidence>
<feature type="transmembrane region" description="Helical" evidence="6">
    <location>
        <begin position="186"/>
        <end position="206"/>
    </location>
</feature>
<feature type="transmembrane region" description="Helical" evidence="6">
    <location>
        <begin position="44"/>
        <end position="63"/>
    </location>
</feature>
<evidence type="ECO:0000313" key="9">
    <source>
        <dbReference type="Proteomes" id="UP001235133"/>
    </source>
</evidence>
<feature type="transmembrane region" description="Helical" evidence="6">
    <location>
        <begin position="118"/>
        <end position="146"/>
    </location>
</feature>
<name>A0ABU0Z5G0_9MICO</name>
<sequence>MTTLAPAPALTPGPALRPRISGLTAESVFVGRSLLHSLRDGESLLMAIMLPVLLMVLFTYVFGGAIDPSGGYVNYVVPGIILLCAGFGAASTAVYVANDMKAGIIDRFRTMPLRASAVLTGHVVASLLRNLLATAVVIGVALLVGFRPTADVWGWIGAIALIALYILAITYLFAAIGLAAGSPEAASSYGFIILFLPYLSSAFVPVSTMPEWLQWVAENQPVTPIIEALRSLLMGTPMGDAGWWAAGWCAAILVVSFVWGAWLFRRKAGRR</sequence>
<keyword evidence="6" id="KW-0813">Transport</keyword>
<keyword evidence="4 6" id="KW-0472">Membrane</keyword>
<dbReference type="InterPro" id="IPR051784">
    <property type="entry name" value="Nod_factor_ABC_transporter"/>
</dbReference>
<evidence type="ECO:0000313" key="8">
    <source>
        <dbReference type="EMBL" id="MDQ7879831.1"/>
    </source>
</evidence>
<dbReference type="RefSeq" id="WP_308869485.1">
    <property type="nucleotide sequence ID" value="NZ_JAVFWO010000006.1"/>
</dbReference>
<feature type="transmembrane region" description="Helical" evidence="6">
    <location>
        <begin position="241"/>
        <end position="264"/>
    </location>
</feature>
<reference evidence="8 9" key="1">
    <citation type="submission" date="2023-08" db="EMBL/GenBank/DDBJ databases">
        <title>Microbacterium psychrotolerans sp. nov., a psychrotolerant bacterium isolated from soil in Heilongjiang Province, China.</title>
        <authorList>
            <person name="An P."/>
            <person name="Zhao D."/>
            <person name="Xiang H."/>
        </authorList>
    </citation>
    <scope>NUCLEOTIDE SEQUENCE [LARGE SCALE GENOMIC DNA]</scope>
    <source>
        <strain evidence="8 9">QXD-8</strain>
    </source>
</reference>
<keyword evidence="5" id="KW-0046">Antibiotic resistance</keyword>
<dbReference type="PROSITE" id="PS51012">
    <property type="entry name" value="ABC_TM2"/>
    <property type="match status" value="1"/>
</dbReference>
<comment type="caution">
    <text evidence="8">The sequence shown here is derived from an EMBL/GenBank/DDBJ whole genome shotgun (WGS) entry which is preliminary data.</text>
</comment>
<dbReference type="EMBL" id="JAVFWO010000006">
    <property type="protein sequence ID" value="MDQ7879831.1"/>
    <property type="molecule type" value="Genomic_DNA"/>
</dbReference>
<evidence type="ECO:0000256" key="3">
    <source>
        <dbReference type="ARBA" id="ARBA00022989"/>
    </source>
</evidence>
<accession>A0ABU0Z5G0</accession>
<protein>
    <recommendedName>
        <fullName evidence="6">Transport permease protein</fullName>
    </recommendedName>
</protein>
<dbReference type="PIRSF" id="PIRSF006648">
    <property type="entry name" value="DrrB"/>
    <property type="match status" value="1"/>
</dbReference>
<dbReference type="InterPro" id="IPR047817">
    <property type="entry name" value="ABC2_TM_bact-type"/>
</dbReference>
<evidence type="ECO:0000256" key="2">
    <source>
        <dbReference type="ARBA" id="ARBA00022692"/>
    </source>
</evidence>
<feature type="transmembrane region" description="Helical" evidence="6">
    <location>
        <begin position="152"/>
        <end position="174"/>
    </location>
</feature>
<dbReference type="Pfam" id="PF01061">
    <property type="entry name" value="ABC2_membrane"/>
    <property type="match status" value="1"/>
</dbReference>
<dbReference type="PANTHER" id="PTHR43229">
    <property type="entry name" value="NODULATION PROTEIN J"/>
    <property type="match status" value="1"/>
</dbReference>
<comment type="similarity">
    <text evidence="6">Belongs to the ABC-2 integral membrane protein family.</text>
</comment>
<dbReference type="InterPro" id="IPR000412">
    <property type="entry name" value="ABC_2_transport"/>
</dbReference>
<keyword evidence="9" id="KW-1185">Reference proteome</keyword>
<evidence type="ECO:0000256" key="6">
    <source>
        <dbReference type="RuleBase" id="RU361157"/>
    </source>
</evidence>
<proteinExistence type="inferred from homology"/>
<evidence type="ECO:0000256" key="4">
    <source>
        <dbReference type="ARBA" id="ARBA00023136"/>
    </source>
</evidence>
<comment type="subcellular location">
    <subcellularLocation>
        <location evidence="6">Cell membrane</location>
        <topology evidence="6">Multi-pass membrane protein</topology>
    </subcellularLocation>
    <subcellularLocation>
        <location evidence="1">Membrane</location>
        <topology evidence="1">Multi-pass membrane protein</topology>
    </subcellularLocation>
</comment>
<evidence type="ECO:0000256" key="5">
    <source>
        <dbReference type="ARBA" id="ARBA00023251"/>
    </source>
</evidence>
<evidence type="ECO:0000256" key="1">
    <source>
        <dbReference type="ARBA" id="ARBA00004141"/>
    </source>
</evidence>
<keyword evidence="3 6" id="KW-1133">Transmembrane helix</keyword>